<dbReference type="PANTHER" id="PTHR24305:SF166">
    <property type="entry name" value="CYTOCHROME P450 12A4, MITOCHONDRIAL-RELATED"/>
    <property type="match status" value="1"/>
</dbReference>
<sequence>MARRWSDILSGADDQTHIFNIPEWISRATLDVIGRAAFDYDFGATEDHETELGKAYQGMFLKVFGKPSKAVLITLELFRFIPPSVLEFLNEHNPNPRIAHVRHVAEIANGVAKRLVKNKSDEGRSDIMIKANAGDNVNAQLTEGEMLSMLRLLYELVRNPKLQSELRAEIRAAEKVAVSRGDSELSIRDLEGISLLSATVKASACGIAFVYRLWKPRWFYDIGNSSFPSGCLAYL</sequence>
<evidence type="ECO:0000256" key="3">
    <source>
        <dbReference type="ARBA" id="ARBA00004721"/>
    </source>
</evidence>
<reference evidence="13 14" key="1">
    <citation type="journal article" date="2020" name="ISME J.">
        <title>Uncovering the hidden diversity of litter-decomposition mechanisms in mushroom-forming fungi.</title>
        <authorList>
            <person name="Floudas D."/>
            <person name="Bentzer J."/>
            <person name="Ahren D."/>
            <person name="Johansson T."/>
            <person name="Persson P."/>
            <person name="Tunlid A."/>
        </authorList>
    </citation>
    <scope>NUCLEOTIDE SEQUENCE [LARGE SCALE GENOMIC DNA]</scope>
    <source>
        <strain evidence="13 14">CBS 406.79</strain>
    </source>
</reference>
<dbReference type="InterPro" id="IPR050121">
    <property type="entry name" value="Cytochrome_P450_monoxygenase"/>
</dbReference>
<keyword evidence="11" id="KW-0503">Monooxygenase</keyword>
<dbReference type="Pfam" id="PF00067">
    <property type="entry name" value="p450"/>
    <property type="match status" value="1"/>
</dbReference>
<evidence type="ECO:0008006" key="15">
    <source>
        <dbReference type="Google" id="ProtNLM"/>
    </source>
</evidence>
<comment type="cofactor">
    <cofactor evidence="1">
        <name>heme</name>
        <dbReference type="ChEBI" id="CHEBI:30413"/>
    </cofactor>
</comment>
<evidence type="ECO:0000256" key="11">
    <source>
        <dbReference type="ARBA" id="ARBA00023033"/>
    </source>
</evidence>
<dbReference type="SUPFAM" id="SSF48264">
    <property type="entry name" value="Cytochrome P450"/>
    <property type="match status" value="1"/>
</dbReference>
<dbReference type="PANTHER" id="PTHR24305">
    <property type="entry name" value="CYTOCHROME P450"/>
    <property type="match status" value="1"/>
</dbReference>
<dbReference type="InterPro" id="IPR001128">
    <property type="entry name" value="Cyt_P450"/>
</dbReference>
<name>A0A8H5GZN2_9AGAR</name>
<evidence type="ECO:0000256" key="10">
    <source>
        <dbReference type="ARBA" id="ARBA00023004"/>
    </source>
</evidence>
<proteinExistence type="inferred from homology"/>
<dbReference type="EMBL" id="JAACJN010000104">
    <property type="protein sequence ID" value="KAF5374036.1"/>
    <property type="molecule type" value="Genomic_DNA"/>
</dbReference>
<protein>
    <recommendedName>
        <fullName evidence="15">Cytochrome P450</fullName>
    </recommendedName>
</protein>
<evidence type="ECO:0000256" key="7">
    <source>
        <dbReference type="ARBA" id="ARBA00022723"/>
    </source>
</evidence>
<evidence type="ECO:0000256" key="8">
    <source>
        <dbReference type="ARBA" id="ARBA00022989"/>
    </source>
</evidence>
<comment type="similarity">
    <text evidence="4">Belongs to the cytochrome P450 family.</text>
</comment>
<organism evidence="13 14">
    <name type="scientific">Collybiopsis confluens</name>
    <dbReference type="NCBI Taxonomy" id="2823264"/>
    <lineage>
        <taxon>Eukaryota</taxon>
        <taxon>Fungi</taxon>
        <taxon>Dikarya</taxon>
        <taxon>Basidiomycota</taxon>
        <taxon>Agaricomycotina</taxon>
        <taxon>Agaricomycetes</taxon>
        <taxon>Agaricomycetidae</taxon>
        <taxon>Agaricales</taxon>
        <taxon>Marasmiineae</taxon>
        <taxon>Omphalotaceae</taxon>
        <taxon>Collybiopsis</taxon>
    </lineage>
</organism>
<dbReference type="Proteomes" id="UP000518752">
    <property type="component" value="Unassembled WGS sequence"/>
</dbReference>
<evidence type="ECO:0000256" key="1">
    <source>
        <dbReference type="ARBA" id="ARBA00001971"/>
    </source>
</evidence>
<keyword evidence="8" id="KW-1133">Transmembrane helix</keyword>
<keyword evidence="9" id="KW-0560">Oxidoreductase</keyword>
<dbReference type="GO" id="GO:0016020">
    <property type="term" value="C:membrane"/>
    <property type="evidence" value="ECO:0007669"/>
    <property type="project" value="UniProtKB-SubCell"/>
</dbReference>
<keyword evidence="7" id="KW-0479">Metal-binding</keyword>
<evidence type="ECO:0000256" key="9">
    <source>
        <dbReference type="ARBA" id="ARBA00023002"/>
    </source>
</evidence>
<accession>A0A8H5GZN2</accession>
<dbReference type="OrthoDB" id="1470350at2759"/>
<comment type="caution">
    <text evidence="13">The sequence shown here is derived from an EMBL/GenBank/DDBJ whole genome shotgun (WGS) entry which is preliminary data.</text>
</comment>
<evidence type="ECO:0000313" key="14">
    <source>
        <dbReference type="Proteomes" id="UP000518752"/>
    </source>
</evidence>
<gene>
    <name evidence="13" type="ORF">D9757_010076</name>
</gene>
<dbReference type="GO" id="GO:0004497">
    <property type="term" value="F:monooxygenase activity"/>
    <property type="evidence" value="ECO:0007669"/>
    <property type="project" value="UniProtKB-KW"/>
</dbReference>
<evidence type="ECO:0000256" key="2">
    <source>
        <dbReference type="ARBA" id="ARBA00004370"/>
    </source>
</evidence>
<evidence type="ECO:0000256" key="5">
    <source>
        <dbReference type="ARBA" id="ARBA00022617"/>
    </source>
</evidence>
<evidence type="ECO:0000256" key="4">
    <source>
        <dbReference type="ARBA" id="ARBA00010617"/>
    </source>
</evidence>
<keyword evidence="5" id="KW-0349">Heme</keyword>
<comment type="subcellular location">
    <subcellularLocation>
        <location evidence="2">Membrane</location>
    </subcellularLocation>
</comment>
<keyword evidence="10" id="KW-0408">Iron</keyword>
<evidence type="ECO:0000256" key="12">
    <source>
        <dbReference type="ARBA" id="ARBA00023136"/>
    </source>
</evidence>
<dbReference type="InterPro" id="IPR036396">
    <property type="entry name" value="Cyt_P450_sf"/>
</dbReference>
<evidence type="ECO:0000313" key="13">
    <source>
        <dbReference type="EMBL" id="KAF5374036.1"/>
    </source>
</evidence>
<dbReference type="GO" id="GO:0005506">
    <property type="term" value="F:iron ion binding"/>
    <property type="evidence" value="ECO:0007669"/>
    <property type="project" value="InterPro"/>
</dbReference>
<dbReference type="GO" id="GO:0016705">
    <property type="term" value="F:oxidoreductase activity, acting on paired donors, with incorporation or reduction of molecular oxygen"/>
    <property type="evidence" value="ECO:0007669"/>
    <property type="project" value="InterPro"/>
</dbReference>
<dbReference type="AlphaFoldDB" id="A0A8H5GZN2"/>
<comment type="pathway">
    <text evidence="3">Secondary metabolite biosynthesis; terpenoid biosynthesis.</text>
</comment>
<keyword evidence="6" id="KW-0812">Transmembrane</keyword>
<keyword evidence="12" id="KW-0472">Membrane</keyword>
<dbReference type="GO" id="GO:0020037">
    <property type="term" value="F:heme binding"/>
    <property type="evidence" value="ECO:0007669"/>
    <property type="project" value="InterPro"/>
</dbReference>
<evidence type="ECO:0000256" key="6">
    <source>
        <dbReference type="ARBA" id="ARBA00022692"/>
    </source>
</evidence>
<keyword evidence="14" id="KW-1185">Reference proteome</keyword>
<dbReference type="Gene3D" id="1.10.630.10">
    <property type="entry name" value="Cytochrome P450"/>
    <property type="match status" value="1"/>
</dbReference>